<feature type="transmembrane region" description="Helical" evidence="6">
    <location>
        <begin position="44"/>
        <end position="64"/>
    </location>
</feature>
<dbReference type="InterPro" id="IPR038330">
    <property type="entry name" value="TspO/MBR-related_sf"/>
</dbReference>
<dbReference type="GO" id="GO:0016020">
    <property type="term" value="C:membrane"/>
    <property type="evidence" value="ECO:0007669"/>
    <property type="project" value="UniProtKB-SubCell"/>
</dbReference>
<comment type="similarity">
    <text evidence="2">Belongs to the TspO/BZRP family.</text>
</comment>
<feature type="transmembrane region" description="Helical" evidence="6">
    <location>
        <begin position="5"/>
        <end position="24"/>
    </location>
</feature>
<proteinExistence type="inferred from homology"/>
<comment type="caution">
    <text evidence="7">The sequence shown here is derived from an EMBL/GenBank/DDBJ whole genome shotgun (WGS) entry which is preliminary data.</text>
</comment>
<dbReference type="Pfam" id="PF03073">
    <property type="entry name" value="TspO_MBR"/>
    <property type="match status" value="1"/>
</dbReference>
<dbReference type="RefSeq" id="WP_137017841.1">
    <property type="nucleotide sequence ID" value="NZ_SZNS01000026.1"/>
</dbReference>
<dbReference type="PANTHER" id="PTHR33802">
    <property type="entry name" value="SI:CH211-161H7.5-RELATED"/>
    <property type="match status" value="1"/>
</dbReference>
<feature type="transmembrane region" description="Helical" evidence="6">
    <location>
        <begin position="194"/>
        <end position="214"/>
    </location>
</feature>
<feature type="transmembrane region" description="Helical" evidence="6">
    <location>
        <begin position="220"/>
        <end position="237"/>
    </location>
</feature>
<dbReference type="Proteomes" id="UP000309170">
    <property type="component" value="Unassembled WGS sequence"/>
</dbReference>
<keyword evidence="4 6" id="KW-1133">Transmembrane helix</keyword>
<keyword evidence="3 6" id="KW-0812">Transmembrane</keyword>
<protein>
    <submittedName>
        <fullName evidence="7">Tryptophan-rich sensory protein</fullName>
    </submittedName>
</protein>
<evidence type="ECO:0000256" key="5">
    <source>
        <dbReference type="ARBA" id="ARBA00023136"/>
    </source>
</evidence>
<evidence type="ECO:0000313" key="7">
    <source>
        <dbReference type="EMBL" id="TKH09239.1"/>
    </source>
</evidence>
<organism evidence="7 8">
    <name type="scientific">Peribacillus simplex</name>
    <dbReference type="NCBI Taxonomy" id="1478"/>
    <lineage>
        <taxon>Bacteria</taxon>
        <taxon>Bacillati</taxon>
        <taxon>Bacillota</taxon>
        <taxon>Bacilli</taxon>
        <taxon>Bacillales</taxon>
        <taxon>Bacillaceae</taxon>
        <taxon>Peribacillus</taxon>
    </lineage>
</organism>
<feature type="transmembrane region" description="Helical" evidence="6">
    <location>
        <begin position="134"/>
        <end position="156"/>
    </location>
</feature>
<evidence type="ECO:0000256" key="6">
    <source>
        <dbReference type="SAM" id="Phobius"/>
    </source>
</evidence>
<sequence>MLISIINLIFYLFVVTMNFLANFLPLNGQTSGEISDKLNVLFTPAGYVFSIWGLIYFLLAIWVFRQFLSKHQNSPAYKASFPWFALSCVLNGAWLLAWHYEHFSLSVFIIIALLATLMVIYTSIKKVEHAPFDLFPFSVYTGWVSVATIADISYYLTYIKWDGFGVSSLTWTIVLLIAATILAFVFAGKNRDWCYPLVFVWAFIGIGIRNSSAYPVITDISYILAAITFIVSITIFIKSRRNMVA</sequence>
<feature type="transmembrane region" description="Helical" evidence="6">
    <location>
        <begin position="168"/>
        <end position="187"/>
    </location>
</feature>
<evidence type="ECO:0000256" key="1">
    <source>
        <dbReference type="ARBA" id="ARBA00004141"/>
    </source>
</evidence>
<evidence type="ECO:0000256" key="4">
    <source>
        <dbReference type="ARBA" id="ARBA00022989"/>
    </source>
</evidence>
<dbReference type="InterPro" id="IPR004307">
    <property type="entry name" value="TspO_MBR"/>
</dbReference>
<reference evidence="7 8" key="1">
    <citation type="journal article" date="2019" name="Environ. Microbiol.">
        <title>An active ?-lactamase is a part of an orchestrated cell wall stress resistance network of Bacillus subtilis and related rhizosphere species.</title>
        <authorList>
            <person name="Bucher T."/>
            <person name="Keren-Paz A."/>
            <person name="Hausser J."/>
            <person name="Olender T."/>
            <person name="Cytryn E."/>
            <person name="Kolodkin-Gal I."/>
        </authorList>
    </citation>
    <scope>NUCLEOTIDE SEQUENCE [LARGE SCALE GENOMIC DNA]</scope>
    <source>
        <strain evidence="7 8">I4</strain>
    </source>
</reference>
<evidence type="ECO:0000313" key="8">
    <source>
        <dbReference type="Proteomes" id="UP000309170"/>
    </source>
</evidence>
<dbReference type="AlphaFoldDB" id="A0A9X9ERE9"/>
<keyword evidence="5 6" id="KW-0472">Membrane</keyword>
<evidence type="ECO:0000256" key="2">
    <source>
        <dbReference type="ARBA" id="ARBA00007524"/>
    </source>
</evidence>
<dbReference type="OrthoDB" id="5189031at2"/>
<comment type="subcellular location">
    <subcellularLocation>
        <location evidence="1">Membrane</location>
        <topology evidence="1">Multi-pass membrane protein</topology>
    </subcellularLocation>
</comment>
<feature type="transmembrane region" description="Helical" evidence="6">
    <location>
        <begin position="103"/>
        <end position="122"/>
    </location>
</feature>
<feature type="transmembrane region" description="Helical" evidence="6">
    <location>
        <begin position="76"/>
        <end position="97"/>
    </location>
</feature>
<dbReference type="EMBL" id="SZNT01000289">
    <property type="protein sequence ID" value="TKH09239.1"/>
    <property type="molecule type" value="Genomic_DNA"/>
</dbReference>
<accession>A0A9X9ERE9</accession>
<gene>
    <name evidence="7" type="ORF">FC678_17945</name>
</gene>
<dbReference type="PANTHER" id="PTHR33802:SF1">
    <property type="entry name" value="XK-RELATED PROTEIN"/>
    <property type="match status" value="1"/>
</dbReference>
<name>A0A9X9ERE9_9BACI</name>
<evidence type="ECO:0000256" key="3">
    <source>
        <dbReference type="ARBA" id="ARBA00022692"/>
    </source>
</evidence>
<dbReference type="Gene3D" id="1.20.1260.100">
    <property type="entry name" value="TspO/MBR protein"/>
    <property type="match status" value="1"/>
</dbReference>